<keyword evidence="3" id="KW-1185">Reference proteome</keyword>
<feature type="domain" description="HTH cro/C1-type" evidence="1">
    <location>
        <begin position="51"/>
        <end position="106"/>
    </location>
</feature>
<protein>
    <submittedName>
        <fullName evidence="2">Helix-turn-helix protein</fullName>
    </submittedName>
</protein>
<dbReference type="AlphaFoldDB" id="A0A2P8DF15"/>
<gene>
    <name evidence="2" type="ORF">CLV30_12852</name>
</gene>
<dbReference type="OrthoDB" id="5738376at2"/>
<dbReference type="EMBL" id="PYGE01000028">
    <property type="protein sequence ID" value="PSK95800.1"/>
    <property type="molecule type" value="Genomic_DNA"/>
</dbReference>
<evidence type="ECO:0000313" key="2">
    <source>
        <dbReference type="EMBL" id="PSK95800.1"/>
    </source>
</evidence>
<dbReference type="GO" id="GO:0003677">
    <property type="term" value="F:DNA binding"/>
    <property type="evidence" value="ECO:0007669"/>
    <property type="project" value="InterPro"/>
</dbReference>
<comment type="caution">
    <text evidence="2">The sequence shown here is derived from an EMBL/GenBank/DDBJ whole genome shotgun (WGS) entry which is preliminary data.</text>
</comment>
<dbReference type="CDD" id="cd00093">
    <property type="entry name" value="HTH_XRE"/>
    <property type="match status" value="1"/>
</dbReference>
<sequence length="117" mass="12852">MTTNAADTTPRTADGRPWVVYHPEEAKRDISPEALAEARAQLDAEVAAYHLAEIRKAQGRTQTELAKEMGVSQKRISILESADLAHTEVDTISRYVDALGGRVRLVADFPGHTVTIR</sequence>
<dbReference type="SMART" id="SM00530">
    <property type="entry name" value="HTH_XRE"/>
    <property type="match status" value="1"/>
</dbReference>
<dbReference type="RefSeq" id="WP_106539800.1">
    <property type="nucleotide sequence ID" value="NZ_PYGE01000028.1"/>
</dbReference>
<dbReference type="Gene3D" id="1.10.260.40">
    <property type="entry name" value="lambda repressor-like DNA-binding domains"/>
    <property type="match status" value="1"/>
</dbReference>
<dbReference type="InterPro" id="IPR010982">
    <property type="entry name" value="Lambda_DNA-bd_dom_sf"/>
</dbReference>
<reference evidence="2 3" key="1">
    <citation type="submission" date="2018-03" db="EMBL/GenBank/DDBJ databases">
        <title>Genomic Encyclopedia of Archaeal and Bacterial Type Strains, Phase II (KMG-II): from individual species to whole genera.</title>
        <authorList>
            <person name="Goeker M."/>
        </authorList>
    </citation>
    <scope>NUCLEOTIDE SEQUENCE [LARGE SCALE GENOMIC DNA]</scope>
    <source>
        <strain evidence="2 3">DSM 45211</strain>
    </source>
</reference>
<evidence type="ECO:0000259" key="1">
    <source>
        <dbReference type="PROSITE" id="PS50943"/>
    </source>
</evidence>
<dbReference type="PROSITE" id="PS50943">
    <property type="entry name" value="HTH_CROC1"/>
    <property type="match status" value="1"/>
</dbReference>
<dbReference type="SUPFAM" id="SSF47413">
    <property type="entry name" value="lambda repressor-like DNA-binding domains"/>
    <property type="match status" value="1"/>
</dbReference>
<evidence type="ECO:0000313" key="3">
    <source>
        <dbReference type="Proteomes" id="UP000243528"/>
    </source>
</evidence>
<dbReference type="Proteomes" id="UP000243528">
    <property type="component" value="Unassembled WGS sequence"/>
</dbReference>
<organism evidence="2 3">
    <name type="scientific">Haloactinopolyspora alba</name>
    <dbReference type="NCBI Taxonomy" id="648780"/>
    <lineage>
        <taxon>Bacteria</taxon>
        <taxon>Bacillati</taxon>
        <taxon>Actinomycetota</taxon>
        <taxon>Actinomycetes</taxon>
        <taxon>Jiangellales</taxon>
        <taxon>Jiangellaceae</taxon>
        <taxon>Haloactinopolyspora</taxon>
    </lineage>
</organism>
<proteinExistence type="predicted"/>
<accession>A0A2P8DF15</accession>
<dbReference type="Pfam" id="PF01381">
    <property type="entry name" value="HTH_3"/>
    <property type="match status" value="1"/>
</dbReference>
<dbReference type="InterPro" id="IPR001387">
    <property type="entry name" value="Cro/C1-type_HTH"/>
</dbReference>
<name>A0A2P8DF15_9ACTN</name>